<comment type="caution">
    <text evidence="2">The sequence shown here is derived from an EMBL/GenBank/DDBJ whole genome shotgun (WGS) entry which is preliminary data.</text>
</comment>
<dbReference type="EMBL" id="MGJI01000029">
    <property type="protein sequence ID" value="OGN03902.1"/>
    <property type="molecule type" value="Genomic_DNA"/>
</dbReference>
<feature type="coiled-coil region" evidence="1">
    <location>
        <begin position="82"/>
        <end position="109"/>
    </location>
</feature>
<name>A0A1F8ESQ3_9BACT</name>
<dbReference type="Proteomes" id="UP000177507">
    <property type="component" value="Unassembled WGS sequence"/>
</dbReference>
<protein>
    <submittedName>
        <fullName evidence="2">Uncharacterized protein</fullName>
    </submittedName>
</protein>
<evidence type="ECO:0000313" key="3">
    <source>
        <dbReference type="Proteomes" id="UP000177507"/>
    </source>
</evidence>
<proteinExistence type="predicted"/>
<evidence type="ECO:0000313" key="2">
    <source>
        <dbReference type="EMBL" id="OGN03902.1"/>
    </source>
</evidence>
<reference evidence="2 3" key="1">
    <citation type="journal article" date="2016" name="Nat. Commun.">
        <title>Thousands of microbial genomes shed light on interconnected biogeochemical processes in an aquifer system.</title>
        <authorList>
            <person name="Anantharaman K."/>
            <person name="Brown C.T."/>
            <person name="Hug L.A."/>
            <person name="Sharon I."/>
            <person name="Castelle C.J."/>
            <person name="Probst A.J."/>
            <person name="Thomas B.C."/>
            <person name="Singh A."/>
            <person name="Wilkins M.J."/>
            <person name="Karaoz U."/>
            <person name="Brodie E.L."/>
            <person name="Williams K.H."/>
            <person name="Hubbard S.S."/>
            <person name="Banfield J.F."/>
        </authorList>
    </citation>
    <scope>NUCLEOTIDE SEQUENCE [LARGE SCALE GENOMIC DNA]</scope>
</reference>
<dbReference type="STRING" id="1802668.A2831_03255"/>
<sequence length="128" mass="14194">MDFRRLKELVKKLGGVLVLDGDEPKFVILSYDNYEKINSEEIPLSVVSNASKGNVGNGFAEANGGNVAYGMDDIRIGSYNDDQEAAESVERLNQEILSLKEEIRLKEEAELIQNEQSTEQIAETIDLG</sequence>
<keyword evidence="1" id="KW-0175">Coiled coil</keyword>
<organism evidence="2 3">
    <name type="scientific">Candidatus Yanofskybacteria bacterium RIFCSPHIGHO2_01_FULL_44_17</name>
    <dbReference type="NCBI Taxonomy" id="1802668"/>
    <lineage>
        <taxon>Bacteria</taxon>
        <taxon>Candidatus Yanofskyibacteriota</taxon>
    </lineage>
</organism>
<gene>
    <name evidence="2" type="ORF">A2831_03255</name>
</gene>
<evidence type="ECO:0000256" key="1">
    <source>
        <dbReference type="SAM" id="Coils"/>
    </source>
</evidence>
<accession>A0A1F8ESQ3</accession>
<dbReference type="AlphaFoldDB" id="A0A1F8ESQ3"/>